<dbReference type="SMART" id="SM00355">
    <property type="entry name" value="ZnF_C2H2"/>
    <property type="match status" value="8"/>
</dbReference>
<evidence type="ECO:0000259" key="12">
    <source>
        <dbReference type="PROSITE" id="PS50157"/>
    </source>
</evidence>
<reference evidence="14" key="1">
    <citation type="submission" date="2011-08" db="EMBL/GenBank/DDBJ databases">
        <title>The draft genome of Latimeria chalumnae.</title>
        <authorList>
            <person name="Di Palma F."/>
            <person name="Alfoldi J."/>
            <person name="Johnson J."/>
            <person name="Berlin A."/>
            <person name="Gnerre S."/>
            <person name="Jaffe D."/>
            <person name="MacCallum I."/>
            <person name="Young S."/>
            <person name="Walker B.J."/>
            <person name="Lander E."/>
            <person name="Lindblad-Toh K."/>
        </authorList>
    </citation>
    <scope>NUCLEOTIDE SEQUENCE [LARGE SCALE GENOMIC DNA]</scope>
    <source>
        <strain evidence="14">Wild caught</strain>
    </source>
</reference>
<evidence type="ECO:0000313" key="14">
    <source>
        <dbReference type="Proteomes" id="UP000008672"/>
    </source>
</evidence>
<name>H3A8K5_LATCH</name>
<keyword evidence="14" id="KW-1185">Reference proteome</keyword>
<dbReference type="EMBL" id="AFYH01221147">
    <property type="status" value="NOT_ANNOTATED_CDS"/>
    <property type="molecule type" value="Genomic_DNA"/>
</dbReference>
<dbReference type="Ensembl" id="ENSLACT00000006028.1">
    <property type="protein sequence ID" value="ENSLACP00000005976.1"/>
    <property type="gene ID" value="ENSLACG00000005305.1"/>
</dbReference>
<feature type="domain" description="C2H2-type" evidence="12">
    <location>
        <begin position="734"/>
        <end position="762"/>
    </location>
</feature>
<dbReference type="FunCoup" id="H3A8K5">
    <property type="interactions" value="906"/>
</dbReference>
<evidence type="ECO:0000313" key="13">
    <source>
        <dbReference type="Ensembl" id="ENSLACP00000005976.1"/>
    </source>
</evidence>
<dbReference type="EMBL" id="AFYH01221149">
    <property type="status" value="NOT_ANNOTATED_CDS"/>
    <property type="molecule type" value="Genomic_DNA"/>
</dbReference>
<evidence type="ECO:0000256" key="3">
    <source>
        <dbReference type="ARBA" id="ARBA00022771"/>
    </source>
</evidence>
<evidence type="ECO:0000256" key="1">
    <source>
        <dbReference type="ARBA" id="ARBA00022723"/>
    </source>
</evidence>
<dbReference type="SMART" id="SM00389">
    <property type="entry name" value="HOX"/>
    <property type="match status" value="1"/>
</dbReference>
<dbReference type="InParanoid" id="H3A8K5"/>
<dbReference type="PANTHER" id="PTHR15740:SF2">
    <property type="entry name" value="ACTIVITY-DEPENDENT NEUROPROTECTOR HOMEOBOX PROTEIN 2"/>
    <property type="match status" value="1"/>
</dbReference>
<dbReference type="GO" id="GO:0003677">
    <property type="term" value="F:DNA binding"/>
    <property type="evidence" value="ECO:0007669"/>
    <property type="project" value="UniProtKB-KW"/>
</dbReference>
<evidence type="ECO:0000256" key="8">
    <source>
        <dbReference type="ARBA" id="ARBA00023163"/>
    </source>
</evidence>
<proteinExistence type="predicted"/>
<dbReference type="OMA" id="MEVAHKQ"/>
<gene>
    <name evidence="13" type="primary">ADNP2</name>
</gene>
<reference evidence="13" key="2">
    <citation type="submission" date="2025-08" db="UniProtKB">
        <authorList>
            <consortium name="Ensembl"/>
        </authorList>
    </citation>
    <scope>IDENTIFICATION</scope>
</reference>
<dbReference type="EMBL" id="AFYH01221148">
    <property type="status" value="NOT_ANNOTATED_CDS"/>
    <property type="molecule type" value="Genomic_DNA"/>
</dbReference>
<keyword evidence="3 10" id="KW-0863">Zinc-finger</keyword>
<keyword evidence="5" id="KW-0805">Transcription regulation</keyword>
<keyword evidence="1" id="KW-0479">Metal-binding</keyword>
<dbReference type="STRING" id="7897.ENSLACP00000005976"/>
<dbReference type="GO" id="GO:0005634">
    <property type="term" value="C:nucleus"/>
    <property type="evidence" value="ECO:0007669"/>
    <property type="project" value="TreeGrafter"/>
</dbReference>
<keyword evidence="6" id="KW-0238">DNA-binding</keyword>
<keyword evidence="9" id="KW-0539">Nucleus</keyword>
<evidence type="ECO:0000256" key="5">
    <source>
        <dbReference type="ARBA" id="ARBA00023015"/>
    </source>
</evidence>
<dbReference type="Pfam" id="PF19627">
    <property type="entry name" value="ADNP_N"/>
    <property type="match status" value="1"/>
</dbReference>
<evidence type="ECO:0000256" key="6">
    <source>
        <dbReference type="ARBA" id="ARBA00023125"/>
    </source>
</evidence>
<dbReference type="GO" id="GO:0008270">
    <property type="term" value="F:zinc ion binding"/>
    <property type="evidence" value="ECO:0007669"/>
    <property type="project" value="UniProtKB-KW"/>
</dbReference>
<dbReference type="AlphaFoldDB" id="H3A8K5"/>
<evidence type="ECO:0000256" key="10">
    <source>
        <dbReference type="PROSITE-ProRule" id="PRU00042"/>
    </source>
</evidence>
<dbReference type="InterPro" id="IPR013087">
    <property type="entry name" value="Znf_C2H2_type"/>
</dbReference>
<evidence type="ECO:0000256" key="4">
    <source>
        <dbReference type="ARBA" id="ARBA00022833"/>
    </source>
</evidence>
<organism evidence="13 14">
    <name type="scientific">Latimeria chalumnae</name>
    <name type="common">Coelacanth</name>
    <dbReference type="NCBI Taxonomy" id="7897"/>
    <lineage>
        <taxon>Eukaryota</taxon>
        <taxon>Metazoa</taxon>
        <taxon>Chordata</taxon>
        <taxon>Craniata</taxon>
        <taxon>Vertebrata</taxon>
        <taxon>Euteleostomi</taxon>
        <taxon>Coelacanthiformes</taxon>
        <taxon>Coelacanthidae</taxon>
        <taxon>Latimeria</taxon>
    </lineage>
</organism>
<dbReference type="CDD" id="cd00086">
    <property type="entry name" value="homeodomain"/>
    <property type="match status" value="1"/>
</dbReference>
<dbReference type="Proteomes" id="UP000008672">
    <property type="component" value="Unassembled WGS sequence"/>
</dbReference>
<dbReference type="InterPro" id="IPR001356">
    <property type="entry name" value="HD"/>
</dbReference>
<sequence>NMFQLPVQNLDRIRKSRKKVKGILQNVGLENCKELLQISKGLRSGLASFTNTATGNFRFWHPMQEAIKYRTKPFCCSLCKFSSKLLSSFKSHLQRYHDDEADQETLVSCPNCPFASHKKIAIQHIRMFHTSARKIPNSTHTPSQVKPDSLFCCRKCSFTDTLYYSVKKHVLTTHFEDLISLYFGQREEAVEQQETETPPPSSEQKGLPLEKYYCKKCNAGTTTQDALIYHILTSDKHKELECQLKAAIAEPSKPQVKKAGLWKPTMIAPKPQANRSPPALNPPALVSTISPVVPSSPRPPVKMLPPLQQIQSPAVGPPKPVANPLPLRNKVVPLPVAASIPVGKPATAFPPPVIPPPSPHVTFVPTTVPVNPGSLAIRAPVPQPVFLPQRFPLNQAARADIPPNATFLTTGPLLRQLIPTGKQVNGIPTYTLAPVSVTLPTPPNAVPNVTGAPPSMAPNVTGAPPSMAPNITRVPPSTVPNVTRAPPGMAPLSTVPNVTRAPLGMAPNFTRPLPSAVPSVNRALPSTVPSVTRALPSTVPNITRAPHVALPNIIRAQHAALPNATAVPPTALLNLTTASPTVLPHVTMAPSAALSDISTAPQVPLQFAQASMLAQVPQQKQLLTTPPPSIVFASLQGVPGQGSSMSVTLPPKKAKQWKTCPVCNELFPSNVYQVHMEVAHKQVVGNSEESQEPEKIAARATFLRWVKQNVVRCLTCKCFLSEEGLTEHLLMHGLTCLFCPWTFHDLKNLVEHIKSMHYGEKKLNADYMRIGFQLSSDANGDIIFPHFDFKTTLPGSELGGSDVHLAVIAGFNSKTCVPVYIHVQQQAVEKVIKPSKQLVNCPFCFGNFAGSDIYELHLRERHHIMPTIHTILKTPAFKCIHCCGVYTGNMTLTAIAVHLLRCRSAPKGQKDLKTVTFQPGVEGQKQPAAVNGEQQTALPAKRKPLDSDPVPVPGSFPGTFTFKVVPLKQKSLEQPPLTKELVPSTNGVSEEPDMPPSKRKRVEVLNSTLSPPADIDTPVELALEPKGYEECSYEERKNFLLDYFHKQPYPSRRELEKLSSLLWVYKTEIATFFGVKRNTCLRTAQSRKPSVLLGFNMTELSKVKHSLNLKWQTQKL</sequence>
<dbReference type="InterPro" id="IPR045762">
    <property type="entry name" value="ADNP_Znf"/>
</dbReference>
<dbReference type="PANTHER" id="PTHR15740">
    <property type="entry name" value="NEUROPROTECTIVE PEPTIDE-CONTAINING PROTEIN"/>
    <property type="match status" value="1"/>
</dbReference>
<evidence type="ECO:0000256" key="7">
    <source>
        <dbReference type="ARBA" id="ARBA00023155"/>
    </source>
</evidence>
<keyword evidence="4" id="KW-0862">Zinc</keyword>
<reference evidence="13" key="3">
    <citation type="submission" date="2025-09" db="UniProtKB">
        <authorList>
            <consortium name="Ensembl"/>
        </authorList>
    </citation>
    <scope>IDENTIFICATION</scope>
</reference>
<dbReference type="Gene3D" id="3.30.160.60">
    <property type="entry name" value="Classic Zinc Finger"/>
    <property type="match status" value="1"/>
</dbReference>
<evidence type="ECO:0000256" key="9">
    <source>
        <dbReference type="ARBA" id="ARBA00023242"/>
    </source>
</evidence>
<accession>H3A8K5</accession>
<evidence type="ECO:0000256" key="11">
    <source>
        <dbReference type="SAM" id="MobiDB-lite"/>
    </source>
</evidence>
<keyword evidence="8" id="KW-0804">Transcription</keyword>
<dbReference type="Bgee" id="ENSLACG00000005305">
    <property type="expression patterns" value="Expressed in pectoral fin and 2 other cell types or tissues"/>
</dbReference>
<feature type="region of interest" description="Disordered" evidence="11">
    <location>
        <begin position="923"/>
        <end position="946"/>
    </location>
</feature>
<dbReference type="PROSITE" id="PS50157">
    <property type="entry name" value="ZINC_FINGER_C2H2_2"/>
    <property type="match status" value="1"/>
</dbReference>
<dbReference type="eggNOG" id="ENOG502QU0M">
    <property type="taxonomic scope" value="Eukaryota"/>
</dbReference>
<keyword evidence="2" id="KW-0677">Repeat</keyword>
<dbReference type="GeneTree" id="ENSGT00530000063631"/>
<keyword evidence="7" id="KW-0371">Homeobox</keyword>
<dbReference type="InterPro" id="IPR038861">
    <property type="entry name" value="ADNP/ADNP2"/>
</dbReference>
<feature type="region of interest" description="Disordered" evidence="11">
    <location>
        <begin position="975"/>
        <end position="999"/>
    </location>
</feature>
<dbReference type="HOGENOM" id="CLU_009119_1_0_1"/>
<evidence type="ECO:0000256" key="2">
    <source>
        <dbReference type="ARBA" id="ARBA00022737"/>
    </source>
</evidence>
<dbReference type="GO" id="GO:0010468">
    <property type="term" value="P:regulation of gene expression"/>
    <property type="evidence" value="ECO:0007669"/>
    <property type="project" value="TreeGrafter"/>
</dbReference>
<protein>
    <submittedName>
        <fullName evidence="13">ADNP homeobox 2</fullName>
    </submittedName>
</protein>
<dbReference type="PROSITE" id="PS00028">
    <property type="entry name" value="ZINC_FINGER_C2H2_1"/>
    <property type="match status" value="1"/>
</dbReference>